<evidence type="ECO:0000256" key="6">
    <source>
        <dbReference type="SAM" id="Phobius"/>
    </source>
</evidence>
<dbReference type="PANTHER" id="PTHR30178:SF3">
    <property type="entry name" value="SUCCINATE-ACETATE_PROTON SYMPORTER SATP"/>
    <property type="match status" value="1"/>
</dbReference>
<evidence type="ECO:0000256" key="5">
    <source>
        <dbReference type="ARBA" id="ARBA00023136"/>
    </source>
</evidence>
<evidence type="ECO:0000256" key="2">
    <source>
        <dbReference type="ARBA" id="ARBA00005587"/>
    </source>
</evidence>
<accession>A0A915KAQ4</accession>
<name>A0A915KAQ4_ROMCU</name>
<protein>
    <submittedName>
        <fullName evidence="8">Uncharacterized protein</fullName>
    </submittedName>
</protein>
<dbReference type="Pfam" id="PF01184">
    <property type="entry name" value="Gpr1_Fun34_YaaH"/>
    <property type="match status" value="1"/>
</dbReference>
<organism evidence="7 8">
    <name type="scientific">Romanomermis culicivorax</name>
    <name type="common">Nematode worm</name>
    <dbReference type="NCBI Taxonomy" id="13658"/>
    <lineage>
        <taxon>Eukaryota</taxon>
        <taxon>Metazoa</taxon>
        <taxon>Ecdysozoa</taxon>
        <taxon>Nematoda</taxon>
        <taxon>Enoplea</taxon>
        <taxon>Dorylaimia</taxon>
        <taxon>Mermithida</taxon>
        <taxon>Mermithoidea</taxon>
        <taxon>Mermithidae</taxon>
        <taxon>Romanomermis</taxon>
    </lineage>
</organism>
<feature type="transmembrane region" description="Helical" evidence="6">
    <location>
        <begin position="83"/>
        <end position="103"/>
    </location>
</feature>
<dbReference type="NCBIfam" id="NF038013">
    <property type="entry name" value="AceTr_1"/>
    <property type="match status" value="1"/>
</dbReference>
<dbReference type="InterPro" id="IPR000791">
    <property type="entry name" value="Gpr1/Fun34/SatP-like"/>
</dbReference>
<evidence type="ECO:0000256" key="1">
    <source>
        <dbReference type="ARBA" id="ARBA00004141"/>
    </source>
</evidence>
<dbReference type="WBParaSite" id="nRc.2.0.1.t35196-RA">
    <property type="protein sequence ID" value="nRc.2.0.1.t35196-RA"/>
    <property type="gene ID" value="nRc.2.0.1.g35196"/>
</dbReference>
<keyword evidence="3 6" id="KW-0812">Transmembrane</keyword>
<dbReference type="InterPro" id="IPR047623">
    <property type="entry name" value="SatP"/>
</dbReference>
<feature type="transmembrane region" description="Helical" evidence="6">
    <location>
        <begin position="58"/>
        <end position="77"/>
    </location>
</feature>
<dbReference type="Proteomes" id="UP000887565">
    <property type="component" value="Unplaced"/>
</dbReference>
<evidence type="ECO:0000313" key="8">
    <source>
        <dbReference type="WBParaSite" id="nRc.2.0.1.t35196-RA"/>
    </source>
</evidence>
<sequence>MSSERRNSALIEDLEKEILMTPVADRKQMKKMLDTLVDETVHETIEEEKARPHHGNPAVIGLAAFAITATLFQFHNFGWVSKNPVMCLGVVLGGIIQLFAGLLEFANGNNFGMAVFSGYGSFWISLIAIMVLNDYTRYTIFKIVAAVFLLINSMAAFYLLACILLESAYKRPVLPVGLPVHKYIAKIRGIDDSKV</sequence>
<keyword evidence="4 6" id="KW-1133">Transmembrane helix</keyword>
<dbReference type="PANTHER" id="PTHR30178">
    <property type="entry name" value="INNER MEMBRANE PROTEIN YAAH"/>
    <property type="match status" value="1"/>
</dbReference>
<reference evidence="8" key="1">
    <citation type="submission" date="2022-11" db="UniProtKB">
        <authorList>
            <consortium name="WormBaseParasite"/>
        </authorList>
    </citation>
    <scope>IDENTIFICATION</scope>
</reference>
<dbReference type="GO" id="GO:0071422">
    <property type="term" value="P:succinate transmembrane transport"/>
    <property type="evidence" value="ECO:0007669"/>
    <property type="project" value="TreeGrafter"/>
</dbReference>
<evidence type="ECO:0000256" key="4">
    <source>
        <dbReference type="ARBA" id="ARBA00022989"/>
    </source>
</evidence>
<comment type="subcellular location">
    <subcellularLocation>
        <location evidence="1">Membrane</location>
        <topology evidence="1">Multi-pass membrane protein</topology>
    </subcellularLocation>
</comment>
<evidence type="ECO:0000313" key="7">
    <source>
        <dbReference type="Proteomes" id="UP000887565"/>
    </source>
</evidence>
<keyword evidence="7" id="KW-1185">Reference proteome</keyword>
<dbReference type="AlphaFoldDB" id="A0A915KAQ4"/>
<keyword evidence="5 6" id="KW-0472">Membrane</keyword>
<feature type="transmembrane region" description="Helical" evidence="6">
    <location>
        <begin position="110"/>
        <end position="131"/>
    </location>
</feature>
<comment type="similarity">
    <text evidence="2">Belongs to the acetate uptake transporter (AceTr) (TC 2.A.96) family.</text>
</comment>
<evidence type="ECO:0000256" key="3">
    <source>
        <dbReference type="ARBA" id="ARBA00022692"/>
    </source>
</evidence>
<dbReference type="GO" id="GO:0015360">
    <property type="term" value="F:acetate:proton symporter activity"/>
    <property type="evidence" value="ECO:0007669"/>
    <property type="project" value="TreeGrafter"/>
</dbReference>
<dbReference type="GO" id="GO:0005886">
    <property type="term" value="C:plasma membrane"/>
    <property type="evidence" value="ECO:0007669"/>
    <property type="project" value="TreeGrafter"/>
</dbReference>
<proteinExistence type="inferred from homology"/>
<feature type="transmembrane region" description="Helical" evidence="6">
    <location>
        <begin position="143"/>
        <end position="165"/>
    </location>
</feature>